<evidence type="ECO:0000313" key="2">
    <source>
        <dbReference type="Proteomes" id="UP001259420"/>
    </source>
</evidence>
<name>A0ACC6JVI1_9PSED</name>
<keyword evidence="2" id="KW-1185">Reference proteome</keyword>
<dbReference type="EC" id="2.7.1.-" evidence="1"/>
<keyword evidence="1" id="KW-0808">Transferase</keyword>
<organism evidence="1 2">
    <name type="scientific">Pseudomonas synxantha</name>
    <dbReference type="NCBI Taxonomy" id="47883"/>
    <lineage>
        <taxon>Bacteria</taxon>
        <taxon>Pseudomonadati</taxon>
        <taxon>Pseudomonadota</taxon>
        <taxon>Gammaproteobacteria</taxon>
        <taxon>Pseudomonadales</taxon>
        <taxon>Pseudomonadaceae</taxon>
        <taxon>Pseudomonas</taxon>
    </lineage>
</organism>
<comment type="caution">
    <text evidence="1">The sequence shown here is derived from an EMBL/GenBank/DDBJ whole genome shotgun (WGS) entry which is preliminary data.</text>
</comment>
<gene>
    <name evidence="1" type="ORF">J2X87_005346</name>
</gene>
<dbReference type="Proteomes" id="UP001259420">
    <property type="component" value="Unassembled WGS sequence"/>
</dbReference>
<protein>
    <submittedName>
        <fullName evidence="1">Aminoglycoside/choline kinase family phosphotransferase</fullName>
        <ecNumber evidence="1">2.7.1.-</ecNumber>
    </submittedName>
</protein>
<evidence type="ECO:0000313" key="1">
    <source>
        <dbReference type="EMBL" id="MDR6610240.1"/>
    </source>
</evidence>
<accession>A0ACC6JVI1</accession>
<reference evidence="1" key="1">
    <citation type="submission" date="2023-07" db="EMBL/GenBank/DDBJ databases">
        <title>Sorghum-associated microbial communities from plants grown in Nebraska, USA.</title>
        <authorList>
            <person name="Schachtman D."/>
        </authorList>
    </citation>
    <scope>NUCLEOTIDE SEQUENCE</scope>
    <source>
        <strain evidence="1">BE46</strain>
    </source>
</reference>
<dbReference type="EMBL" id="JAVDSD010000018">
    <property type="protein sequence ID" value="MDR6610240.1"/>
    <property type="molecule type" value="Genomic_DNA"/>
</dbReference>
<sequence>MTDALASLPTREDQRAAFLARAGFAKAVLVALPADASTRRYFRLDGAGLLLMDSPPHSEPIGPFVRIARQLQGLGLSAPALLQVDEEAGLALIEDFGHDTYTRLLAAGHPESELYHLAVDTLVVLHRAAPAAELAPYDKQRLADEYRLFIDWYVPLLVGKETAQALRDEYLALFADACGDVAKRREALVLRDFHVDNLMLLQGRKGVATCGLLDFQDALVGAAAYDLMSLLEDARRDVPEALRKALIKHYLLQRPELDARRFLEDYRRLAAQRHAKVLGIFVRLAGRDGKHAYLAHLPRTLGLFVRALDAEAFAPLREWLDRHVPGWRDELPAETLATLRETPYRLVQGSSHGHV</sequence>
<proteinExistence type="predicted"/>
<keyword evidence="1" id="KW-0418">Kinase</keyword>